<keyword evidence="5" id="KW-0808">Transferase</keyword>
<feature type="active site" description="Proton acceptor" evidence="2">
    <location>
        <position position="189"/>
    </location>
</feature>
<dbReference type="GO" id="GO:0008483">
    <property type="term" value="F:transaminase activity"/>
    <property type="evidence" value="ECO:0007669"/>
    <property type="project" value="UniProtKB-KW"/>
</dbReference>
<dbReference type="InterPro" id="IPR015424">
    <property type="entry name" value="PyrdxlP-dep_Trfase"/>
</dbReference>
<evidence type="ECO:0000256" key="2">
    <source>
        <dbReference type="PIRSR" id="PIRSR000390-1"/>
    </source>
</evidence>
<evidence type="ECO:0000313" key="6">
    <source>
        <dbReference type="Proteomes" id="UP000424462"/>
    </source>
</evidence>
<dbReference type="Gene3D" id="3.90.1150.10">
    <property type="entry name" value="Aspartate Aminotransferase, domain 1"/>
    <property type="match status" value="1"/>
</dbReference>
<gene>
    <name evidence="5" type="primary">epsN</name>
    <name evidence="5" type="ORF">COCCU_06675</name>
</gene>
<dbReference type="Pfam" id="PF01041">
    <property type="entry name" value="DegT_DnrJ_EryC1"/>
    <property type="match status" value="1"/>
</dbReference>
<dbReference type="PIRSF" id="PIRSF000390">
    <property type="entry name" value="PLP_StrS"/>
    <property type="match status" value="1"/>
</dbReference>
<evidence type="ECO:0000256" key="4">
    <source>
        <dbReference type="RuleBase" id="RU004508"/>
    </source>
</evidence>
<organism evidence="5 6">
    <name type="scientific">Corynebacterium occultum</name>
    <dbReference type="NCBI Taxonomy" id="2675219"/>
    <lineage>
        <taxon>Bacteria</taxon>
        <taxon>Bacillati</taxon>
        <taxon>Actinomycetota</taxon>
        <taxon>Actinomycetes</taxon>
        <taxon>Mycobacteriales</taxon>
        <taxon>Corynebacteriaceae</taxon>
        <taxon>Corynebacterium</taxon>
    </lineage>
</organism>
<proteinExistence type="inferred from homology"/>
<comment type="cofactor">
    <cofactor evidence="1">
        <name>pyridoxal 5'-phosphate</name>
        <dbReference type="ChEBI" id="CHEBI:597326"/>
    </cofactor>
</comment>
<keyword evidence="6" id="KW-1185">Reference proteome</keyword>
<feature type="modified residue" description="N6-(pyridoxal phosphate)lysine" evidence="3">
    <location>
        <position position="189"/>
    </location>
</feature>
<dbReference type="InterPro" id="IPR015422">
    <property type="entry name" value="PyrdxlP-dep_Trfase_small"/>
</dbReference>
<dbReference type="KEGG" id="cok:COCCU_06675"/>
<keyword evidence="3 4" id="KW-0663">Pyridoxal phosphate</keyword>
<keyword evidence="5" id="KW-0032">Aminotransferase</keyword>
<evidence type="ECO:0000313" key="5">
    <source>
        <dbReference type="EMBL" id="QGU07273.1"/>
    </source>
</evidence>
<accession>A0A6B8VSZ9</accession>
<reference evidence="5 6" key="1">
    <citation type="submission" date="2019-11" db="EMBL/GenBank/DDBJ databases">
        <title>Complete genome sequence of Corynebacterium kalinowskii 1959, a novel Corynebacterium species isolated from soil of a small paddock in Vilsendorf, Germany.</title>
        <authorList>
            <person name="Schaffert L."/>
            <person name="Ruwe M."/>
            <person name="Milse J."/>
            <person name="Hanuschka K."/>
            <person name="Ortseifen V."/>
            <person name="Droste J."/>
            <person name="Brandt D."/>
            <person name="Schlueter L."/>
            <person name="Kutter Y."/>
            <person name="Vinke S."/>
            <person name="Viehoefer P."/>
            <person name="Jacob L."/>
            <person name="Luebke N.-C."/>
            <person name="Schulte-Berndt E."/>
            <person name="Hain C."/>
            <person name="Linder M."/>
            <person name="Schmidt P."/>
            <person name="Wollenschlaeger L."/>
            <person name="Luttermann T."/>
            <person name="Thieme E."/>
            <person name="Hassa J."/>
            <person name="Haak M."/>
            <person name="Wittchen M."/>
            <person name="Mentz A."/>
            <person name="Persicke M."/>
            <person name="Busche T."/>
            <person name="Ruckert C."/>
        </authorList>
    </citation>
    <scope>NUCLEOTIDE SEQUENCE [LARGE SCALE GENOMIC DNA]</scope>
    <source>
        <strain evidence="5 6">2039</strain>
    </source>
</reference>
<evidence type="ECO:0000256" key="1">
    <source>
        <dbReference type="ARBA" id="ARBA00001933"/>
    </source>
</evidence>
<dbReference type="GO" id="GO:0030170">
    <property type="term" value="F:pyridoxal phosphate binding"/>
    <property type="evidence" value="ECO:0007669"/>
    <property type="project" value="TreeGrafter"/>
</dbReference>
<protein>
    <submittedName>
        <fullName evidence="5">Pyridoxal phosphate-dependent aminotransferase EpsN</fullName>
        <ecNumber evidence="5">2.6.1.-</ecNumber>
    </submittedName>
</protein>
<evidence type="ECO:0000256" key="3">
    <source>
        <dbReference type="PIRSR" id="PIRSR000390-2"/>
    </source>
</evidence>
<dbReference type="InterPro" id="IPR015421">
    <property type="entry name" value="PyrdxlP-dep_Trfase_major"/>
</dbReference>
<dbReference type="GO" id="GO:0000271">
    <property type="term" value="P:polysaccharide biosynthetic process"/>
    <property type="evidence" value="ECO:0007669"/>
    <property type="project" value="TreeGrafter"/>
</dbReference>
<dbReference type="EMBL" id="CP046455">
    <property type="protein sequence ID" value="QGU07273.1"/>
    <property type="molecule type" value="Genomic_DNA"/>
</dbReference>
<dbReference type="PANTHER" id="PTHR30244:SF34">
    <property type="entry name" value="DTDP-4-AMINO-4,6-DIDEOXYGALACTOSE TRANSAMINASE"/>
    <property type="match status" value="1"/>
</dbReference>
<dbReference type="PANTHER" id="PTHR30244">
    <property type="entry name" value="TRANSAMINASE"/>
    <property type="match status" value="1"/>
</dbReference>
<dbReference type="Gene3D" id="3.40.640.10">
    <property type="entry name" value="Type I PLP-dependent aspartate aminotransferase-like (Major domain)"/>
    <property type="match status" value="1"/>
</dbReference>
<dbReference type="RefSeq" id="WP_156230784.1">
    <property type="nucleotide sequence ID" value="NZ_CP046455.1"/>
</dbReference>
<dbReference type="EC" id="2.6.1.-" evidence="5"/>
<dbReference type="AlphaFoldDB" id="A0A6B8VSZ9"/>
<name>A0A6B8VSZ9_9CORY</name>
<dbReference type="CDD" id="cd00616">
    <property type="entry name" value="AHBA_syn"/>
    <property type="match status" value="1"/>
</dbReference>
<dbReference type="InterPro" id="IPR000653">
    <property type="entry name" value="DegT/StrS_aminotransferase"/>
</dbReference>
<sequence>MNSRILLSQATVTETEENAVLRALRSGWVAPVGPELEAFEKEMAERTGVSHALALSSGTAALHLALLRMGVGPGDRIPVPTLTFVATTNAIAYTGATPVFVDCLPDGNIDPVLLLHSIDTLQAAGHRVPVAITVDLMGRCANYQEIEAPLQERGVELLADAAESLGATLNGRAAGSFGKAAAISFNGNKIMTTSGGGMLLSNDAELIDTARYLSTQARQPAPWYQHTEIGYNYRLSNILAALGRAQLGRLDQLIQRRTEIRDRYAEAGGELGYRLLGDVPETAEHRENAWLSTIVLDEASPVTPSEVIKALEQENIEARHIWKPMHLQPLHAGSLGFLNGVSEDLFARSVTLPSGAGLSESDIERVIDSLRRLLTGGRRRQVAAVRVG</sequence>
<dbReference type="Proteomes" id="UP000424462">
    <property type="component" value="Chromosome"/>
</dbReference>
<comment type="similarity">
    <text evidence="4">Belongs to the DegT/DnrJ/EryC1 family.</text>
</comment>
<dbReference type="SUPFAM" id="SSF53383">
    <property type="entry name" value="PLP-dependent transferases"/>
    <property type="match status" value="1"/>
</dbReference>